<dbReference type="Pfam" id="PF02895">
    <property type="entry name" value="H-kinase_dim"/>
    <property type="match status" value="1"/>
</dbReference>
<evidence type="ECO:0000256" key="5">
    <source>
        <dbReference type="ARBA" id="ARBA00022777"/>
    </source>
</evidence>
<dbReference type="SMART" id="SM00073">
    <property type="entry name" value="HPT"/>
    <property type="match status" value="1"/>
</dbReference>
<dbReference type="PROSITE" id="PS50894">
    <property type="entry name" value="HPT"/>
    <property type="match status" value="1"/>
</dbReference>
<dbReference type="FunFam" id="3.30.565.10:FF:000016">
    <property type="entry name" value="Chemotaxis protein CheA, putative"/>
    <property type="match status" value="1"/>
</dbReference>
<feature type="domain" description="HPt" evidence="9">
    <location>
        <begin position="2"/>
        <end position="105"/>
    </location>
</feature>
<feature type="domain" description="CheW-like" evidence="8">
    <location>
        <begin position="429"/>
        <end position="565"/>
    </location>
</feature>
<dbReference type="Gene3D" id="3.30.565.10">
    <property type="entry name" value="Histidine kinase-like ATPase, C-terminal domain"/>
    <property type="match status" value="1"/>
</dbReference>
<dbReference type="SUPFAM" id="SSF50341">
    <property type="entry name" value="CheW-like"/>
    <property type="match status" value="1"/>
</dbReference>
<dbReference type="InterPro" id="IPR036641">
    <property type="entry name" value="HPT_dom_sf"/>
</dbReference>
<proteinExistence type="predicted"/>
<dbReference type="EC" id="2.7.13.3" evidence="2"/>
<accession>A0A1L4D0G2</accession>
<evidence type="ECO:0000256" key="2">
    <source>
        <dbReference type="ARBA" id="ARBA00012438"/>
    </source>
</evidence>
<dbReference type="Gene3D" id="1.20.120.160">
    <property type="entry name" value="HPT domain"/>
    <property type="match status" value="1"/>
</dbReference>
<dbReference type="Gene3D" id="2.30.30.40">
    <property type="entry name" value="SH3 Domains"/>
    <property type="match status" value="1"/>
</dbReference>
<dbReference type="GO" id="GO:0000155">
    <property type="term" value="F:phosphorelay sensor kinase activity"/>
    <property type="evidence" value="ECO:0007669"/>
    <property type="project" value="InterPro"/>
</dbReference>
<dbReference type="InterPro" id="IPR037006">
    <property type="entry name" value="CheA-like_homodim_sf"/>
</dbReference>
<dbReference type="InterPro" id="IPR004105">
    <property type="entry name" value="CheA-like_dim"/>
</dbReference>
<evidence type="ECO:0000259" key="9">
    <source>
        <dbReference type="PROSITE" id="PS50894"/>
    </source>
</evidence>
<dbReference type="PROSITE" id="PS50851">
    <property type="entry name" value="CHEW"/>
    <property type="match status" value="1"/>
</dbReference>
<dbReference type="InterPro" id="IPR051315">
    <property type="entry name" value="Bact_Chemotaxis_CheA"/>
</dbReference>
<dbReference type="Proteomes" id="UP000184731">
    <property type="component" value="Chromosome"/>
</dbReference>
<evidence type="ECO:0000259" key="7">
    <source>
        <dbReference type="PROSITE" id="PS50109"/>
    </source>
</evidence>
<evidence type="ECO:0000256" key="6">
    <source>
        <dbReference type="PROSITE-ProRule" id="PRU00110"/>
    </source>
</evidence>
<sequence>MNINIENQFINIFLEEAIENLALWEITCLNIDKSNSHESLNKLFRIAHNLKGSSASVGLNQFTDYIHKVEELLTFIKNGEIEFDENVLNLFFEIHSIANEWILSIQNDPFFVHNNINNSIDKIMSLLKKSACENKVNTISQGFEIFNKLDNKIIENKEGILTSKSIEINNNELDKKKKTDEYLKVNVNKLDNLINYIGEVVIDQNILKEKSIKYSLPQDIRNIISQMDKNIQELQETTLSLRMMSLDQQFQKMNRIVRDLSVKQEKIIHFQSFGSDVELDKLIVDKLTDPLTHLIRNAIDHGIESKEDRINKNKPIECSIELRAMQEEGNVKISLKDDGKGLDENKILNKAIEKGIIESKNNLTKKEIQRLIFKPGFSTKDEISEISGRGVGLDVVNNVILELKGSIDIETEIDIGTTFIISLPSSLSIIKGLIFKSNNQLFVVPESQISEIVDHKKFKIESRINGSEVFTLRNEIIPIISLNKILKNSSLDLNIQSEKNGVLIHHLGKKFSFQVDEIINTQTIVLKRLSKELIGIPGIIATTVLGNGEPALVLNLSQLINIWSYNGIQ</sequence>
<dbReference type="InterPro" id="IPR003594">
    <property type="entry name" value="HATPase_dom"/>
</dbReference>
<dbReference type="InterPro" id="IPR008207">
    <property type="entry name" value="Sig_transdc_His_kin_Hpt_dom"/>
</dbReference>
<dbReference type="Gene3D" id="1.10.287.560">
    <property type="entry name" value="Histidine kinase CheA-like, homodimeric domain"/>
    <property type="match status" value="1"/>
</dbReference>
<keyword evidence="3 6" id="KW-0597">Phosphoprotein</keyword>
<evidence type="ECO:0000256" key="3">
    <source>
        <dbReference type="ARBA" id="ARBA00022553"/>
    </source>
</evidence>
<protein>
    <recommendedName>
        <fullName evidence="2">histidine kinase</fullName>
        <ecNumber evidence="2">2.7.13.3</ecNumber>
    </recommendedName>
</protein>
<dbReference type="EMBL" id="CP017834">
    <property type="protein sequence ID" value="APJ03678.1"/>
    <property type="molecule type" value="Genomic_DNA"/>
</dbReference>
<dbReference type="SUPFAM" id="SSF55874">
    <property type="entry name" value="ATPase domain of HSP90 chaperone/DNA topoisomerase II/histidine kinase"/>
    <property type="match status" value="1"/>
</dbReference>
<dbReference type="SUPFAM" id="SSF47384">
    <property type="entry name" value="Homodimeric domain of signal transducing histidine kinase"/>
    <property type="match status" value="1"/>
</dbReference>
<feature type="modified residue" description="Phosphohistidine" evidence="6">
    <location>
        <position position="48"/>
    </location>
</feature>
<reference evidence="10 11" key="1">
    <citation type="submission" date="2016-10" db="EMBL/GenBank/DDBJ databases">
        <title>Silvanigrella aquatica sp. nov., isolated from a freshwater lake located in the Black Forest, Germany, description of Silvanigrellaceae fam. nov., Silvanigrellales ord. nov., reclassification of the order Bdellovibrionales in the class Oligoflexia, reclassification of the families Bacteriovoracaceae and Halobacteriovoraceae in the new order Bacteriovoracales ord. nov., and reclassification of the family Pseudobacteriovoracaceae in the order Oligoflexiales.</title>
        <authorList>
            <person name="Hahn M.W."/>
            <person name="Schmidt J."/>
            <person name="Koll U."/>
            <person name="Rohde M."/>
            <person name="Verbag S."/>
            <person name="Pitt A."/>
            <person name="Nakai R."/>
            <person name="Naganuma T."/>
            <person name="Lang E."/>
        </authorList>
    </citation>
    <scope>NUCLEOTIDE SEQUENCE [LARGE SCALE GENOMIC DNA]</scope>
    <source>
        <strain evidence="10 11">MWH-Nonnen-W8red</strain>
    </source>
</reference>
<dbReference type="PANTHER" id="PTHR43395:SF1">
    <property type="entry name" value="CHEMOTAXIS PROTEIN CHEA"/>
    <property type="match status" value="1"/>
</dbReference>
<evidence type="ECO:0000256" key="4">
    <source>
        <dbReference type="ARBA" id="ARBA00022679"/>
    </source>
</evidence>
<dbReference type="GO" id="GO:0005737">
    <property type="term" value="C:cytoplasm"/>
    <property type="evidence" value="ECO:0007669"/>
    <property type="project" value="InterPro"/>
</dbReference>
<dbReference type="InterPro" id="IPR005467">
    <property type="entry name" value="His_kinase_dom"/>
</dbReference>
<dbReference type="Pfam" id="PF01627">
    <property type="entry name" value="Hpt"/>
    <property type="match status" value="1"/>
</dbReference>
<evidence type="ECO:0000259" key="8">
    <source>
        <dbReference type="PROSITE" id="PS50851"/>
    </source>
</evidence>
<dbReference type="GO" id="GO:0005524">
    <property type="term" value="F:ATP binding"/>
    <property type="evidence" value="ECO:0007669"/>
    <property type="project" value="UniProtKB-KW"/>
</dbReference>
<dbReference type="AlphaFoldDB" id="A0A1L4D0G2"/>
<dbReference type="InterPro" id="IPR036890">
    <property type="entry name" value="HATPase_C_sf"/>
</dbReference>
<dbReference type="InterPro" id="IPR004358">
    <property type="entry name" value="Sig_transdc_His_kin-like_C"/>
</dbReference>
<dbReference type="RefSeq" id="WP_148697419.1">
    <property type="nucleotide sequence ID" value="NZ_CP017834.1"/>
</dbReference>
<dbReference type="PRINTS" id="PR00344">
    <property type="entry name" value="BCTRLSENSOR"/>
</dbReference>
<dbReference type="SMART" id="SM00260">
    <property type="entry name" value="CheW"/>
    <property type="match status" value="1"/>
</dbReference>
<evidence type="ECO:0000313" key="11">
    <source>
        <dbReference type="Proteomes" id="UP000184731"/>
    </source>
</evidence>
<dbReference type="InterPro" id="IPR036097">
    <property type="entry name" value="HisK_dim/P_sf"/>
</dbReference>
<dbReference type="KEGG" id="saqi:AXG55_07075"/>
<dbReference type="OrthoDB" id="5289430at2"/>
<dbReference type="InterPro" id="IPR002545">
    <property type="entry name" value="CheW-lke_dom"/>
</dbReference>
<dbReference type="SMART" id="SM00387">
    <property type="entry name" value="HATPase_c"/>
    <property type="match status" value="1"/>
</dbReference>
<keyword evidence="11" id="KW-1185">Reference proteome</keyword>
<name>A0A1L4D0G2_9BACT</name>
<dbReference type="GO" id="GO:0006935">
    <property type="term" value="P:chemotaxis"/>
    <property type="evidence" value="ECO:0007669"/>
    <property type="project" value="UniProtKB-KW"/>
</dbReference>
<dbReference type="Pfam" id="PF01584">
    <property type="entry name" value="CheW"/>
    <property type="match status" value="1"/>
</dbReference>
<dbReference type="Pfam" id="PF02518">
    <property type="entry name" value="HATPase_c"/>
    <property type="match status" value="1"/>
</dbReference>
<evidence type="ECO:0000313" key="10">
    <source>
        <dbReference type="EMBL" id="APJ03678.1"/>
    </source>
</evidence>
<keyword evidence="5" id="KW-0418">Kinase</keyword>
<evidence type="ECO:0000256" key="1">
    <source>
        <dbReference type="ARBA" id="ARBA00000085"/>
    </source>
</evidence>
<dbReference type="SMART" id="SM01231">
    <property type="entry name" value="H-kinase_dim"/>
    <property type="match status" value="1"/>
</dbReference>
<keyword evidence="4" id="KW-0808">Transferase</keyword>
<feature type="domain" description="Histidine kinase" evidence="7">
    <location>
        <begin position="218"/>
        <end position="427"/>
    </location>
</feature>
<dbReference type="STRING" id="1915309.AXG55_07075"/>
<dbReference type="PROSITE" id="PS50109">
    <property type="entry name" value="HIS_KIN"/>
    <property type="match status" value="1"/>
</dbReference>
<organism evidence="10 11">
    <name type="scientific">Silvanigrella aquatica</name>
    <dbReference type="NCBI Taxonomy" id="1915309"/>
    <lineage>
        <taxon>Bacteria</taxon>
        <taxon>Pseudomonadati</taxon>
        <taxon>Bdellovibrionota</taxon>
        <taxon>Oligoflexia</taxon>
        <taxon>Silvanigrellales</taxon>
        <taxon>Silvanigrellaceae</taxon>
        <taxon>Silvanigrella</taxon>
    </lineage>
</organism>
<dbReference type="CDD" id="cd00088">
    <property type="entry name" value="HPT"/>
    <property type="match status" value="1"/>
</dbReference>
<comment type="catalytic activity">
    <reaction evidence="1">
        <text>ATP + protein L-histidine = ADP + protein N-phospho-L-histidine.</text>
        <dbReference type="EC" id="2.7.13.3"/>
    </reaction>
</comment>
<gene>
    <name evidence="10" type="ORF">AXG55_07075</name>
</gene>
<dbReference type="SUPFAM" id="SSF47226">
    <property type="entry name" value="Histidine-containing phosphotransfer domain, HPT domain"/>
    <property type="match status" value="1"/>
</dbReference>
<dbReference type="InterPro" id="IPR036061">
    <property type="entry name" value="CheW-like_dom_sf"/>
</dbReference>
<dbReference type="PANTHER" id="PTHR43395">
    <property type="entry name" value="SENSOR HISTIDINE KINASE CHEA"/>
    <property type="match status" value="1"/>
</dbReference>